<feature type="modified residue" description="4-aspartylphosphate" evidence="2">
    <location>
        <position position="65"/>
    </location>
</feature>
<evidence type="ECO:0000256" key="1">
    <source>
        <dbReference type="ARBA" id="ARBA00022801"/>
    </source>
</evidence>
<dbReference type="SUPFAM" id="SSF81606">
    <property type="entry name" value="PP2C-like"/>
    <property type="match status" value="1"/>
</dbReference>
<dbReference type="Pfam" id="PF07228">
    <property type="entry name" value="SpoIIE"/>
    <property type="match status" value="1"/>
</dbReference>
<dbReference type="InterPro" id="IPR001789">
    <property type="entry name" value="Sig_transdc_resp-reg_receiver"/>
</dbReference>
<evidence type="ECO:0000256" key="2">
    <source>
        <dbReference type="PROSITE-ProRule" id="PRU00169"/>
    </source>
</evidence>
<dbReference type="RefSeq" id="WP_111651897.1">
    <property type="nucleotide sequence ID" value="NZ_JACHWI010000004.1"/>
</dbReference>
<comment type="caution">
    <text evidence="4">The sequence shown here is derived from an EMBL/GenBank/DDBJ whole genome shotgun (WGS) entry which is preliminary data.</text>
</comment>
<dbReference type="InterPro" id="IPR036457">
    <property type="entry name" value="PPM-type-like_dom_sf"/>
</dbReference>
<dbReference type="PROSITE" id="PS50110">
    <property type="entry name" value="RESPONSE_REGULATORY"/>
    <property type="match status" value="1"/>
</dbReference>
<keyword evidence="5" id="KW-1185">Reference proteome</keyword>
<evidence type="ECO:0000313" key="5">
    <source>
        <dbReference type="Proteomes" id="UP000249341"/>
    </source>
</evidence>
<dbReference type="PANTHER" id="PTHR43156:SF2">
    <property type="entry name" value="STAGE II SPORULATION PROTEIN E"/>
    <property type="match status" value="1"/>
</dbReference>
<keyword evidence="2" id="KW-0597">Phosphoprotein</keyword>
<dbReference type="Proteomes" id="UP000249341">
    <property type="component" value="Unassembled WGS sequence"/>
</dbReference>
<accession>A0A327Z597</accession>
<dbReference type="SMART" id="SM00448">
    <property type="entry name" value="REC"/>
    <property type="match status" value="1"/>
</dbReference>
<dbReference type="EMBL" id="QLMJ01000014">
    <property type="protein sequence ID" value="RAK31774.1"/>
    <property type="molecule type" value="Genomic_DNA"/>
</dbReference>
<dbReference type="GO" id="GO:0000160">
    <property type="term" value="P:phosphorelay signal transduction system"/>
    <property type="evidence" value="ECO:0007669"/>
    <property type="project" value="InterPro"/>
</dbReference>
<gene>
    <name evidence="4" type="ORF">B0I29_11422</name>
</gene>
<name>A0A327Z597_9ACTN</name>
<organism evidence="4 5">
    <name type="scientific">Actinoplanes lutulentus</name>
    <dbReference type="NCBI Taxonomy" id="1287878"/>
    <lineage>
        <taxon>Bacteria</taxon>
        <taxon>Bacillati</taxon>
        <taxon>Actinomycetota</taxon>
        <taxon>Actinomycetes</taxon>
        <taxon>Micromonosporales</taxon>
        <taxon>Micromonosporaceae</taxon>
        <taxon>Actinoplanes</taxon>
    </lineage>
</organism>
<sequence length="521" mass="55499">MTDIPRAGVQPRVQATVLVVDDSATKRYLLVSWLTRAGFTVLEAETGGEALSKLLEIEADLVVLDVKLPDMSGFEVCEQIKTDKRYGVLPVIHVSAHAVDVNDRTQGLNRGADAYLIEPIEPDELIATSQAVLRYYRARRRAEQLAERMVRLAETTLAINSASTLQTLLAAAAEGAYDIFGGSVAVVAETSEGESLVAAGKPATVRPWAVPEQNVAVGSLVRTDEPADWDVVDWPAGETVAVAAARLRPDRPPVYVAAAGSSQNPGFPVLRQLSQAVAAAVEAQRSFDEEHRIAVTLQRSLLQSELPKVPGVELAVRYEPAGAQTEVGGDFYELTMLGGELLVAIGDVAGHSLHAATVMAELRHAVRAYAVEGHPPGAVLELVNRFMRTVLPHDSATLCLLTLDPATGRIRMASAGHLPPLVHVDGEATFLAPRGPLLGIDAPRRAELELTLPPGGTLVLYTDGLIERRDADIDVGLGALKAIASEVEPDLDAFCSRLLSRLAGPGEQADDIAVVALRRSA</sequence>
<dbReference type="GO" id="GO:0016791">
    <property type="term" value="F:phosphatase activity"/>
    <property type="evidence" value="ECO:0007669"/>
    <property type="project" value="TreeGrafter"/>
</dbReference>
<dbReference type="OrthoDB" id="163538at2"/>
<dbReference type="Pfam" id="PF00072">
    <property type="entry name" value="Response_reg"/>
    <property type="match status" value="1"/>
</dbReference>
<dbReference type="AlphaFoldDB" id="A0A327Z597"/>
<dbReference type="SUPFAM" id="SSF52172">
    <property type="entry name" value="CheY-like"/>
    <property type="match status" value="1"/>
</dbReference>
<evidence type="ECO:0000259" key="3">
    <source>
        <dbReference type="PROSITE" id="PS50110"/>
    </source>
</evidence>
<dbReference type="PANTHER" id="PTHR43156">
    <property type="entry name" value="STAGE II SPORULATION PROTEIN E-RELATED"/>
    <property type="match status" value="1"/>
</dbReference>
<proteinExistence type="predicted"/>
<keyword evidence="1" id="KW-0378">Hydrolase</keyword>
<dbReference type="SMART" id="SM00331">
    <property type="entry name" value="PP2C_SIG"/>
    <property type="match status" value="1"/>
</dbReference>
<dbReference type="InterPro" id="IPR001932">
    <property type="entry name" value="PPM-type_phosphatase-like_dom"/>
</dbReference>
<feature type="domain" description="Response regulatory" evidence="3">
    <location>
        <begin position="16"/>
        <end position="133"/>
    </location>
</feature>
<dbReference type="InterPro" id="IPR052016">
    <property type="entry name" value="Bact_Sigma-Reg"/>
</dbReference>
<reference evidence="4 5" key="1">
    <citation type="submission" date="2018-06" db="EMBL/GenBank/DDBJ databases">
        <title>Genomic Encyclopedia of Type Strains, Phase III (KMG-III): the genomes of soil and plant-associated and newly described type strains.</title>
        <authorList>
            <person name="Whitman W."/>
        </authorList>
    </citation>
    <scope>NUCLEOTIDE SEQUENCE [LARGE SCALE GENOMIC DNA]</scope>
    <source>
        <strain evidence="4 5">CGMCC 4.7090</strain>
    </source>
</reference>
<dbReference type="InterPro" id="IPR011006">
    <property type="entry name" value="CheY-like_superfamily"/>
</dbReference>
<evidence type="ECO:0000313" key="4">
    <source>
        <dbReference type="EMBL" id="RAK31774.1"/>
    </source>
</evidence>
<dbReference type="Gene3D" id="3.40.50.2300">
    <property type="match status" value="1"/>
</dbReference>
<protein>
    <submittedName>
        <fullName evidence="4">Response regulator receiver domain-containing protein</fullName>
    </submittedName>
</protein>
<dbReference type="Gene3D" id="3.60.40.10">
    <property type="entry name" value="PPM-type phosphatase domain"/>
    <property type="match status" value="1"/>
</dbReference>